<evidence type="ECO:0000313" key="2">
    <source>
        <dbReference type="EMBL" id="GKT37625.1"/>
    </source>
</evidence>
<keyword evidence="3" id="KW-1185">Reference proteome</keyword>
<reference evidence="2" key="1">
    <citation type="submission" date="2022-03" db="EMBL/GenBank/DDBJ databases">
        <title>Draft genome sequence of Aduncisulcus paluster, a free-living microaerophilic Fornicata.</title>
        <authorList>
            <person name="Yuyama I."/>
            <person name="Kume K."/>
            <person name="Tamura T."/>
            <person name="Inagaki Y."/>
            <person name="Hashimoto T."/>
        </authorList>
    </citation>
    <scope>NUCLEOTIDE SEQUENCE</scope>
    <source>
        <strain evidence="2">NY0171</strain>
    </source>
</reference>
<sequence length="82" mass="8863">MSTLSSHNPLGMGPASVHHCPRNSLFFGLCAASFLPIYLLGLYWKGMTKKAAKVSMVGGFSASMFWLLFVHAKEAKAIGLCK</sequence>
<dbReference type="InterPro" id="IPR038377">
    <property type="entry name" value="Na/Glc_symporter_sf"/>
</dbReference>
<comment type="caution">
    <text evidence="2">The sequence shown here is derived from an EMBL/GenBank/DDBJ whole genome shotgun (WGS) entry which is preliminary data.</text>
</comment>
<feature type="transmembrane region" description="Helical" evidence="1">
    <location>
        <begin position="51"/>
        <end position="69"/>
    </location>
</feature>
<dbReference type="Gene3D" id="1.20.1730.10">
    <property type="entry name" value="Sodium/glucose cotransporter"/>
    <property type="match status" value="1"/>
</dbReference>
<evidence type="ECO:0000256" key="1">
    <source>
        <dbReference type="SAM" id="Phobius"/>
    </source>
</evidence>
<gene>
    <name evidence="2" type="ORF">ADUPG1_003563</name>
</gene>
<organism evidence="2 3">
    <name type="scientific">Aduncisulcus paluster</name>
    <dbReference type="NCBI Taxonomy" id="2918883"/>
    <lineage>
        <taxon>Eukaryota</taxon>
        <taxon>Metamonada</taxon>
        <taxon>Carpediemonas-like organisms</taxon>
        <taxon>Aduncisulcus</taxon>
    </lineage>
</organism>
<keyword evidence="1" id="KW-0472">Membrane</keyword>
<keyword evidence="1" id="KW-1133">Transmembrane helix</keyword>
<protein>
    <submittedName>
        <fullName evidence="2">Sodium:solute symporter family protein</fullName>
    </submittedName>
</protein>
<accession>A0ABQ5KYW7</accession>
<name>A0ABQ5KYW7_9EUKA</name>
<feature type="transmembrane region" description="Helical" evidence="1">
    <location>
        <begin position="25"/>
        <end position="44"/>
    </location>
</feature>
<dbReference type="Proteomes" id="UP001057375">
    <property type="component" value="Unassembled WGS sequence"/>
</dbReference>
<feature type="non-terminal residue" evidence="2">
    <location>
        <position position="82"/>
    </location>
</feature>
<dbReference type="EMBL" id="BQXS01004916">
    <property type="protein sequence ID" value="GKT37625.1"/>
    <property type="molecule type" value="Genomic_DNA"/>
</dbReference>
<keyword evidence="1" id="KW-0812">Transmembrane</keyword>
<proteinExistence type="predicted"/>
<evidence type="ECO:0000313" key="3">
    <source>
        <dbReference type="Proteomes" id="UP001057375"/>
    </source>
</evidence>